<sequence length="76" mass="8934">MHNRLKAKQIMLYQFIEDFYLAIDRCLGDQIALPLGVKAKYLARMFQFITFSPAETTHEHTLSVQNDCTITIFLFY</sequence>
<keyword evidence="2" id="KW-1185">Reference proteome</keyword>
<dbReference type="Proteomes" id="UP000054783">
    <property type="component" value="Unassembled WGS sequence"/>
</dbReference>
<dbReference type="EMBL" id="JYDQ01000046">
    <property type="protein sequence ID" value="KRY18449.1"/>
    <property type="molecule type" value="Genomic_DNA"/>
</dbReference>
<gene>
    <name evidence="1" type="ORF">T12_5958</name>
</gene>
<proteinExistence type="predicted"/>
<organism evidence="1 2">
    <name type="scientific">Trichinella patagoniensis</name>
    <dbReference type="NCBI Taxonomy" id="990121"/>
    <lineage>
        <taxon>Eukaryota</taxon>
        <taxon>Metazoa</taxon>
        <taxon>Ecdysozoa</taxon>
        <taxon>Nematoda</taxon>
        <taxon>Enoplea</taxon>
        <taxon>Dorylaimia</taxon>
        <taxon>Trichinellida</taxon>
        <taxon>Trichinellidae</taxon>
        <taxon>Trichinella</taxon>
    </lineage>
</organism>
<name>A0A0V1A107_9BILA</name>
<evidence type="ECO:0000313" key="1">
    <source>
        <dbReference type="EMBL" id="KRY18449.1"/>
    </source>
</evidence>
<comment type="caution">
    <text evidence="1">The sequence shown here is derived from an EMBL/GenBank/DDBJ whole genome shotgun (WGS) entry which is preliminary data.</text>
</comment>
<evidence type="ECO:0000313" key="2">
    <source>
        <dbReference type="Proteomes" id="UP000054783"/>
    </source>
</evidence>
<accession>A0A0V1A107</accession>
<protein>
    <submittedName>
        <fullName evidence="1">Uncharacterized protein</fullName>
    </submittedName>
</protein>
<reference evidence="1 2" key="1">
    <citation type="submission" date="2015-01" db="EMBL/GenBank/DDBJ databases">
        <title>Evolution of Trichinella species and genotypes.</title>
        <authorList>
            <person name="Korhonen P.K."/>
            <person name="Edoardo P."/>
            <person name="Giuseppe L.R."/>
            <person name="Gasser R.B."/>
        </authorList>
    </citation>
    <scope>NUCLEOTIDE SEQUENCE [LARGE SCALE GENOMIC DNA]</scope>
    <source>
        <strain evidence="1">ISS2496</strain>
    </source>
</reference>
<dbReference type="AlphaFoldDB" id="A0A0V1A107"/>